<name>A0ABZ3H9A0_9BACT</name>
<organism evidence="1 2">
    <name type="scientific">Sulfurimonas diazotrophicus</name>
    <dbReference type="NCBI Taxonomy" id="3131939"/>
    <lineage>
        <taxon>Bacteria</taxon>
        <taxon>Pseudomonadati</taxon>
        <taxon>Campylobacterota</taxon>
        <taxon>Epsilonproteobacteria</taxon>
        <taxon>Campylobacterales</taxon>
        <taxon>Sulfurimonadaceae</taxon>
        <taxon>Sulfurimonas</taxon>
    </lineage>
</organism>
<gene>
    <name evidence="1" type="ORF">WCY31_12090</name>
</gene>
<dbReference type="Proteomes" id="UP001447842">
    <property type="component" value="Chromosome"/>
</dbReference>
<dbReference type="EMBL" id="CP147920">
    <property type="protein sequence ID" value="XAU14967.1"/>
    <property type="molecule type" value="Genomic_DNA"/>
</dbReference>
<accession>A0ABZ3H9A0</accession>
<evidence type="ECO:0000313" key="2">
    <source>
        <dbReference type="Proteomes" id="UP001447842"/>
    </source>
</evidence>
<dbReference type="SUPFAM" id="SSF55729">
    <property type="entry name" value="Acyl-CoA N-acyltransferases (Nat)"/>
    <property type="match status" value="1"/>
</dbReference>
<evidence type="ECO:0008006" key="3">
    <source>
        <dbReference type="Google" id="ProtNLM"/>
    </source>
</evidence>
<dbReference type="InterPro" id="IPR016181">
    <property type="entry name" value="Acyl_CoA_acyltransferase"/>
</dbReference>
<evidence type="ECO:0000313" key="1">
    <source>
        <dbReference type="EMBL" id="XAU14967.1"/>
    </source>
</evidence>
<sequence>MLEYKGVTWVLYQQVLIPDVPPHVPVALSREEARELLKRSGAYFIRWISDFDRGQETAFWYIIKDTPDTLESLGRKVRYEVRRGLKHCTVRRTGADDIAENGWPVHVKAFEKYRSSAGPGSREMFVASIRKMQEPFWEFWSVLDPEGMMIAFAATRITEGCCKYDTVRFDPDYFHLNPSEALFYTLNDYYLHQKEVRYIDDGARSLAHDTSVQQYLIRKFGFRKAYCRMHVVYRPSVQLAVRLLYPFRRIIASFRNKFAARVTVLLKHEEVRRSLELR</sequence>
<proteinExistence type="predicted"/>
<dbReference type="RefSeq" id="WP_345972577.1">
    <property type="nucleotide sequence ID" value="NZ_CP147920.1"/>
</dbReference>
<protein>
    <recommendedName>
        <fullName evidence="3">GNAT family N-acetyltransferase</fullName>
    </recommendedName>
</protein>
<reference evidence="1 2" key="1">
    <citation type="submission" date="2024-03" db="EMBL/GenBank/DDBJ databases">
        <title>Sulfurimonas sp. HSL3-1.</title>
        <authorList>
            <person name="Wang S."/>
        </authorList>
    </citation>
    <scope>NUCLEOTIDE SEQUENCE [LARGE SCALE GENOMIC DNA]</scope>
    <source>
        <strain evidence="1 2">HSL3-1</strain>
    </source>
</reference>
<keyword evidence="2" id="KW-1185">Reference proteome</keyword>